<evidence type="ECO:0000313" key="1">
    <source>
        <dbReference type="EMBL" id="GAG94767.1"/>
    </source>
</evidence>
<accession>X1CP73</accession>
<proteinExistence type="predicted"/>
<name>X1CP73_9ZZZZ</name>
<reference evidence="1" key="1">
    <citation type="journal article" date="2014" name="Front. Microbiol.">
        <title>High frequency of phylogenetically diverse reductive dehalogenase-homologous genes in deep subseafloor sedimentary metagenomes.</title>
        <authorList>
            <person name="Kawai M."/>
            <person name="Futagami T."/>
            <person name="Toyoda A."/>
            <person name="Takaki Y."/>
            <person name="Nishi S."/>
            <person name="Hori S."/>
            <person name="Arai W."/>
            <person name="Tsubouchi T."/>
            <person name="Morono Y."/>
            <person name="Uchiyama I."/>
            <person name="Ito T."/>
            <person name="Fujiyama A."/>
            <person name="Inagaki F."/>
            <person name="Takami H."/>
        </authorList>
    </citation>
    <scope>NUCLEOTIDE SEQUENCE</scope>
    <source>
        <strain evidence="1">Expedition CK06-06</strain>
    </source>
</reference>
<feature type="non-terminal residue" evidence="1">
    <location>
        <position position="1"/>
    </location>
</feature>
<sequence length="288" mass="30764">NLLGYEMHAWAMDPATHALNHSARGAAYGSGLALGNMDVDGDGDDASAAQMSVGDGVFYDEDIKHAIVDDDPQELSTPAELPIYYRLGADGDWRKIAATTYPVNPAAGGSNMATWNQFTGGAWQLTEVTTNQYTLSHILATNNQDEPVIVIMGQSDYATKNAARAGAEVEIQNLVWGALGSLTPEFVPIATVIFQTKSSWGNAVKSKVVSTDTGDDYVDWRSSTGSRAAISGVTDHGLLSGLADDDHAQYLRHDGTRELSADWGLGDTFGLLEVPYVSFNLSFADARP</sequence>
<gene>
    <name evidence="1" type="ORF">S01H4_40870</name>
</gene>
<feature type="non-terminal residue" evidence="1">
    <location>
        <position position="288"/>
    </location>
</feature>
<organism evidence="1">
    <name type="scientific">marine sediment metagenome</name>
    <dbReference type="NCBI Taxonomy" id="412755"/>
    <lineage>
        <taxon>unclassified sequences</taxon>
        <taxon>metagenomes</taxon>
        <taxon>ecological metagenomes</taxon>
    </lineage>
</organism>
<dbReference type="EMBL" id="BART01022308">
    <property type="protein sequence ID" value="GAG94767.1"/>
    <property type="molecule type" value="Genomic_DNA"/>
</dbReference>
<comment type="caution">
    <text evidence="1">The sequence shown here is derived from an EMBL/GenBank/DDBJ whole genome shotgun (WGS) entry which is preliminary data.</text>
</comment>
<protein>
    <submittedName>
        <fullName evidence="1">Uncharacterized protein</fullName>
    </submittedName>
</protein>
<dbReference type="AlphaFoldDB" id="X1CP73"/>